<dbReference type="InterPro" id="IPR002192">
    <property type="entry name" value="PPDK_AMP/ATP-bd"/>
</dbReference>
<evidence type="ECO:0000313" key="3">
    <source>
        <dbReference type="Proteomes" id="UP000199608"/>
    </source>
</evidence>
<keyword evidence="2" id="KW-0808">Transferase</keyword>
<dbReference type="InterPro" id="IPR013815">
    <property type="entry name" value="ATP_grasp_subdomain_1"/>
</dbReference>
<keyword evidence="2" id="KW-0670">Pyruvate</keyword>
<dbReference type="RefSeq" id="WP_092235773.1">
    <property type="nucleotide sequence ID" value="NZ_FNLL01000009.1"/>
</dbReference>
<keyword evidence="2" id="KW-0418">Kinase</keyword>
<dbReference type="EMBL" id="FNLL01000009">
    <property type="protein sequence ID" value="SDU45910.1"/>
    <property type="molecule type" value="Genomic_DNA"/>
</dbReference>
<dbReference type="Gene3D" id="3.40.50.2300">
    <property type="match status" value="2"/>
</dbReference>
<accession>A0A1H2INY5</accession>
<dbReference type="GO" id="GO:0005524">
    <property type="term" value="F:ATP binding"/>
    <property type="evidence" value="ECO:0007669"/>
    <property type="project" value="InterPro"/>
</dbReference>
<dbReference type="Gene3D" id="3.30.1490.20">
    <property type="entry name" value="ATP-grasp fold, A domain"/>
    <property type="match status" value="1"/>
</dbReference>
<dbReference type="GO" id="GO:0016301">
    <property type="term" value="F:kinase activity"/>
    <property type="evidence" value="ECO:0007669"/>
    <property type="project" value="UniProtKB-KW"/>
</dbReference>
<keyword evidence="3" id="KW-1185">Reference proteome</keyword>
<evidence type="ECO:0000259" key="1">
    <source>
        <dbReference type="Pfam" id="PF01326"/>
    </source>
</evidence>
<name>A0A1H2INY5_9BACT</name>
<reference evidence="3" key="1">
    <citation type="submission" date="2016-10" db="EMBL/GenBank/DDBJ databases">
        <authorList>
            <person name="Varghese N."/>
            <person name="Submissions S."/>
        </authorList>
    </citation>
    <scope>NUCLEOTIDE SEQUENCE [LARGE SCALE GENOMIC DNA]</scope>
    <source>
        <strain evidence="3">DSM 3384</strain>
    </source>
</reference>
<proteinExistence type="predicted"/>
<gene>
    <name evidence="2" type="ORF">SAMN04487931_10958</name>
</gene>
<dbReference type="Pfam" id="PF01326">
    <property type="entry name" value="PPDK_N"/>
    <property type="match status" value="1"/>
</dbReference>
<sequence length="1008" mass="115569">MKNHSNDSIKVPSLKLYHELMAKKVGDILLVSCPYDAFIMEEEGRLSTRIINEYKGLNLSKPPRLTWVSSASEAFRRLENKKFDLILAMPSLDGMDVYTFGEQVKARYSELPFFMLLHNTCDIDKYICVDNSTAIDRTYIWGGNADLLLAIIKNFEDEMNVAFDTENGNVRVIILVEDSPYHYSSFLPVLYKQIVLQTLSVIDESINEEHRLLKMRGRPKVLMAHNYEEAMVLYEKYKPYLLSVFSDMRYRKKGVEDEEAGYKLLSKIKKEIPDLPVLILSTEERNRKKVLDIPAVFINKNSNNLNNRIKSFFVSYLGFGDFVFRLPNGKEIARARDLRAIEKLLSEIPDDSIVYHAMNNDFSRWFMARSEFDFAMRLRPYKISDFPDARELKSFLTESIHARRKGSRQGQIIDFDSEKLDSDTDFMKIGNGSLGGKARGLAFIASQIKRDPSLQDKFPDVDISIPQTFVISTEGFKSFIEENRLSRLLEPDNAPEDEYIVAQFVEARFPVGLKKSLEAYLRNVKYPIAVRSSSLFEDAHYQPFAGLYNTYMLPNSHPDFEKRLERLIMAIKLVYASTYLKAPRSYARSTMHRTEDEEMAVILQQLTGKAHKQYFYPSISGVARSYNFYPISHLKAEEGISYIALGLGKIVMEGGQTLRFCPKYPQFLPQFSMINDILENSQKYFYALKLDEFPDDEKFISESPEDPTIAKIDINDATDHPVVRSLSSTFHVQDNRIRDSFSNKGFPILTFANILKYNSFPLASILEEVTKIGRKWMGASVEIEFAVTLPENGTQKAQFSLLQIRPMGRYKQNLKVKIGKDDIKDAFCYSTMSLGNGEYKDIYDVVYVDPATFDPGKTIEIATEINKINALFNENNKKYVLIGPGRWGTSDRWLGIPVVWNDISNVGVMLETTIESIKADPSQGSHFFQNITSLGISYITVSDKGEDFIDYEFFSCQTCETTTTYLKHIKFENPIKILVDGKTSQAVLMPYKDKEPEDIMDDIPHVDP</sequence>
<protein>
    <submittedName>
        <fullName evidence="2">Pyruvate phosphate dikinase, PEP/pyruvate binding domain</fullName>
    </submittedName>
</protein>
<feature type="domain" description="Pyruvate phosphate dikinase AMP/ATP-binding" evidence="1">
    <location>
        <begin position="433"/>
        <end position="818"/>
    </location>
</feature>
<dbReference type="Proteomes" id="UP000199608">
    <property type="component" value="Unassembled WGS sequence"/>
</dbReference>
<dbReference type="SUPFAM" id="SSF56059">
    <property type="entry name" value="Glutathione synthetase ATP-binding domain-like"/>
    <property type="match status" value="1"/>
</dbReference>
<dbReference type="AlphaFoldDB" id="A0A1H2INY5"/>
<organism evidence="2 3">
    <name type="scientific">Desulfobacula phenolica</name>
    <dbReference type="NCBI Taxonomy" id="90732"/>
    <lineage>
        <taxon>Bacteria</taxon>
        <taxon>Pseudomonadati</taxon>
        <taxon>Thermodesulfobacteriota</taxon>
        <taxon>Desulfobacteria</taxon>
        <taxon>Desulfobacterales</taxon>
        <taxon>Desulfobacteraceae</taxon>
        <taxon>Desulfobacula</taxon>
    </lineage>
</organism>
<evidence type="ECO:0000313" key="2">
    <source>
        <dbReference type="EMBL" id="SDU45910.1"/>
    </source>
</evidence>